<dbReference type="SUPFAM" id="SSF56349">
    <property type="entry name" value="DNA breaking-rejoining enzymes"/>
    <property type="match status" value="1"/>
</dbReference>
<keyword evidence="2" id="KW-0238">DNA-binding</keyword>
<dbReference type="PROSITE" id="PS51898">
    <property type="entry name" value="TYR_RECOMBINASE"/>
    <property type="match status" value="1"/>
</dbReference>
<dbReference type="Gene3D" id="1.10.443.10">
    <property type="entry name" value="Intergrase catalytic core"/>
    <property type="match status" value="1"/>
</dbReference>
<evidence type="ECO:0000256" key="1">
    <source>
        <dbReference type="ARBA" id="ARBA00008857"/>
    </source>
</evidence>
<name>A0A2U8QX48_9FLAO</name>
<keyword evidence="6" id="KW-1185">Reference proteome</keyword>
<dbReference type="GO" id="GO:0006310">
    <property type="term" value="P:DNA recombination"/>
    <property type="evidence" value="ECO:0007669"/>
    <property type="project" value="UniProtKB-KW"/>
</dbReference>
<dbReference type="Proteomes" id="UP000245429">
    <property type="component" value="Chromosome"/>
</dbReference>
<dbReference type="RefSeq" id="WP_109570086.1">
    <property type="nucleotide sequence ID" value="NZ_CP029463.1"/>
</dbReference>
<dbReference type="CDD" id="cd01185">
    <property type="entry name" value="INTN1_C_like"/>
    <property type="match status" value="1"/>
</dbReference>
<reference evidence="5 6" key="1">
    <citation type="submission" date="2018-05" db="EMBL/GenBank/DDBJ databases">
        <title>Flavobacterium sp. MEBiC07310.</title>
        <authorList>
            <person name="Baek K."/>
        </authorList>
    </citation>
    <scope>NUCLEOTIDE SEQUENCE [LARGE SCALE GENOMIC DNA]</scope>
    <source>
        <strain evidence="5 6">MEBiC07310</strain>
    </source>
</reference>
<dbReference type="InterPro" id="IPR010998">
    <property type="entry name" value="Integrase_recombinase_N"/>
</dbReference>
<dbReference type="InterPro" id="IPR013762">
    <property type="entry name" value="Integrase-like_cat_sf"/>
</dbReference>
<feature type="domain" description="Tyr recombinase" evidence="4">
    <location>
        <begin position="205"/>
        <end position="377"/>
    </location>
</feature>
<dbReference type="InterPro" id="IPR011010">
    <property type="entry name" value="DNA_brk_join_enz"/>
</dbReference>
<dbReference type="EMBL" id="CP029463">
    <property type="protein sequence ID" value="AWM14748.1"/>
    <property type="molecule type" value="Genomic_DNA"/>
</dbReference>
<dbReference type="Pfam" id="PF13102">
    <property type="entry name" value="Phage_int_SAM_5"/>
    <property type="match status" value="1"/>
</dbReference>
<comment type="similarity">
    <text evidence="1">Belongs to the 'phage' integrase family.</text>
</comment>
<gene>
    <name evidence="5" type="ORF">DI487_13360</name>
</gene>
<dbReference type="PANTHER" id="PTHR30349:SF64">
    <property type="entry name" value="PROPHAGE INTEGRASE INTD-RELATED"/>
    <property type="match status" value="1"/>
</dbReference>
<dbReference type="InterPro" id="IPR002104">
    <property type="entry name" value="Integrase_catalytic"/>
</dbReference>
<sequence>MKLNYSVKPILRTDKKRKDGKCPINLRVTLNSKVLKLPFGEYTEEVNWNKKEACFKEPKTSISNEMLDKEVSRIKDYIREQRISGKEINLESIKNFYSNNNTTDLFFVFNMFTAKKFKEIETGTQEHYKLLKKRLQEFKPNAKAEDINLKFIEKFDDFLRERSNIKESGLFNRHKNLKTFILYLIKNNYIKDNPYRDFKMPKCNQKFGYVTEKELEKILNTDFSDHKNAETIKQIKDMFLFSCNTGLRFSDVVALKWENVINMNHIVLNTKKNNKKATIPLSRNAKLILMQHKKHRLEQVFPKITNAHTNRVLKEIAKICDINKNVTFHMGRHSFATILANYNVNPFHIAQLMTHSSMKQTMTYVNSSVESLNKSIENISVFK</sequence>
<proteinExistence type="inferred from homology"/>
<dbReference type="InterPro" id="IPR050090">
    <property type="entry name" value="Tyrosine_recombinase_XerCD"/>
</dbReference>
<dbReference type="GO" id="GO:0003677">
    <property type="term" value="F:DNA binding"/>
    <property type="evidence" value="ECO:0007669"/>
    <property type="project" value="UniProtKB-KW"/>
</dbReference>
<organism evidence="5 6">
    <name type="scientific">Flavobacterium sediminis</name>
    <dbReference type="NCBI Taxonomy" id="2201181"/>
    <lineage>
        <taxon>Bacteria</taxon>
        <taxon>Pseudomonadati</taxon>
        <taxon>Bacteroidota</taxon>
        <taxon>Flavobacteriia</taxon>
        <taxon>Flavobacteriales</taxon>
        <taxon>Flavobacteriaceae</taxon>
        <taxon>Flavobacterium</taxon>
    </lineage>
</organism>
<evidence type="ECO:0000313" key="6">
    <source>
        <dbReference type="Proteomes" id="UP000245429"/>
    </source>
</evidence>
<evidence type="ECO:0000256" key="2">
    <source>
        <dbReference type="ARBA" id="ARBA00023125"/>
    </source>
</evidence>
<dbReference type="Gene3D" id="1.10.150.130">
    <property type="match status" value="1"/>
</dbReference>
<evidence type="ECO:0000313" key="5">
    <source>
        <dbReference type="EMBL" id="AWM14748.1"/>
    </source>
</evidence>
<dbReference type="Pfam" id="PF00589">
    <property type="entry name" value="Phage_integrase"/>
    <property type="match status" value="1"/>
</dbReference>
<dbReference type="Pfam" id="PF17293">
    <property type="entry name" value="Arm-DNA-bind_5"/>
    <property type="match status" value="1"/>
</dbReference>
<dbReference type="AlphaFoldDB" id="A0A2U8QX48"/>
<protein>
    <recommendedName>
        <fullName evidence="4">Tyr recombinase domain-containing protein</fullName>
    </recommendedName>
</protein>
<evidence type="ECO:0000259" key="4">
    <source>
        <dbReference type="PROSITE" id="PS51898"/>
    </source>
</evidence>
<dbReference type="InterPro" id="IPR035386">
    <property type="entry name" value="Arm-DNA-bind_5"/>
</dbReference>
<accession>A0A2U8QX48</accession>
<dbReference type="PANTHER" id="PTHR30349">
    <property type="entry name" value="PHAGE INTEGRASE-RELATED"/>
    <property type="match status" value="1"/>
</dbReference>
<keyword evidence="3" id="KW-0233">DNA recombination</keyword>
<dbReference type="KEGG" id="fse:DI487_13360"/>
<dbReference type="OrthoDB" id="1098628at2"/>
<dbReference type="InterPro" id="IPR025269">
    <property type="entry name" value="SAM-like_dom"/>
</dbReference>
<evidence type="ECO:0000256" key="3">
    <source>
        <dbReference type="ARBA" id="ARBA00023172"/>
    </source>
</evidence>
<dbReference type="GO" id="GO:0015074">
    <property type="term" value="P:DNA integration"/>
    <property type="evidence" value="ECO:0007669"/>
    <property type="project" value="InterPro"/>
</dbReference>